<sequence length="1143" mass="125663">MSIPNGQATWQPPSLYHTNSNRSFNHGSDDASRSGNLAVFMPEAPTDAEDDGRRALFADLFHKTEDKIAMLFRDDGSYNTDAIQTLRLQRASPDPGAVLPPTTDHEPIQEPPRKKAKRVIDEDDYGDDDDEDEEDDDDAPTSGPNKGQNAAPNGTLISPSKTGSSPGQSLGSPGRLGERLKAQEDSQATEKGTDNGIKSLDEARLAVEEAARRNFHTIIYTLENDHAAMVEQQQLEDSERQLQAEMDTNGTTNGQQASNAGSLANANLGASSLTLKHLIARIEKKRDQVIASDLELRSLMNEVRKNRSKWASEDNINQEELYEALDKVLTEMKAHTEYSTPFLKPVSKREAPNYYSIIKNPMDLGSMSKKLKQLNYKSKADFVTDLNLIWDNCLKYNQDMVHPFRRMANGMRKEAEKLIPLIPDLVVRTRAEVEAEEKRKRAEEGDGGDDSDDDEPIMSSRGRKATSKGATKSRKAPSDQKEDTPVVDQKPVLQVNGLLGKAGRDNSEAVDSNSVSTPQIGGSNTPAGLNGASGIGSNADAMDIDGASLNGMALNQALGEAADQAVENEDYQLWKQTTKKDRAAITKERHQLFKDNKLNPDAEASLRSKSSMRRFLKHKREAEHYASAQTNDTAATAKGAEASAPETLAEGIEQEPERIVPDYYETLSNIPDVHPKYQWHEDGEGHVINQHEDFLRIVPPGYFTAPQSRLTKKINDNIHQIQETRKLSGKISVIKQMQVQTQVYANQFPRFNAEPLVEHDIDPHFYADDGPVMAADTCQQALKRSIGKILYHAGFEELQPSAIDAFTGIAEDYFQKLIGTFNLYREAEKTEVKTADGRQIQPRFTPEETILHTLDENGHDPSALENYARDDVDRHSGKLGALHERMKLHLTDLLRPALSGDAGNDGAGAFKDGSDQFVSGDFADDLGEDFFGFRELGLDLDMGGSLQVPFHLLQNRVRNQYQMQNQTAGADTTDIFESLTSHEPVTRESIQDQIGLVKNFFLAKLHANGDQPLVEDEDLPVKQRKPRPRLGASGKIVSAQKRPPREQIALAKKKKKLEAQAAEARLNASPSKAGSANNTPVKKKAINYSTTPAVVPNPAVLALAPSMERTDSTQSQGGASQGGASQTDQDDMTGPASPGSIAP</sequence>
<evidence type="ECO:0000313" key="1">
    <source>
        <dbReference type="EMBL" id="KAI9901219.1"/>
    </source>
</evidence>
<protein>
    <submittedName>
        <fullName evidence="1">Uncharacterized protein</fullName>
    </submittedName>
</protein>
<proteinExistence type="predicted"/>
<organism evidence="1 2">
    <name type="scientific">Trichothecium roseum</name>
    <dbReference type="NCBI Taxonomy" id="47278"/>
    <lineage>
        <taxon>Eukaryota</taxon>
        <taxon>Fungi</taxon>
        <taxon>Dikarya</taxon>
        <taxon>Ascomycota</taxon>
        <taxon>Pezizomycotina</taxon>
        <taxon>Sordariomycetes</taxon>
        <taxon>Hypocreomycetidae</taxon>
        <taxon>Hypocreales</taxon>
        <taxon>Hypocreales incertae sedis</taxon>
        <taxon>Trichothecium</taxon>
    </lineage>
</organism>
<gene>
    <name evidence="1" type="ORF">N3K66_003036</name>
</gene>
<dbReference type="Proteomes" id="UP001163324">
    <property type="component" value="Chromosome 3"/>
</dbReference>
<dbReference type="EMBL" id="CM047942">
    <property type="protein sequence ID" value="KAI9901219.1"/>
    <property type="molecule type" value="Genomic_DNA"/>
</dbReference>
<reference evidence="1" key="1">
    <citation type="submission" date="2022-10" db="EMBL/GenBank/DDBJ databases">
        <title>Complete Genome of Trichothecium roseum strain YXFP-22015, a Plant Pathogen Isolated from Citrus.</title>
        <authorList>
            <person name="Wang Y."/>
            <person name="Zhu L."/>
        </authorList>
    </citation>
    <scope>NUCLEOTIDE SEQUENCE</scope>
    <source>
        <strain evidence="1">YXFP-22015</strain>
    </source>
</reference>
<keyword evidence="2" id="KW-1185">Reference proteome</keyword>
<comment type="caution">
    <text evidence="1">The sequence shown here is derived from an EMBL/GenBank/DDBJ whole genome shotgun (WGS) entry which is preliminary data.</text>
</comment>
<accession>A0ACC0V662</accession>
<name>A0ACC0V662_9HYPO</name>
<evidence type="ECO:0000313" key="2">
    <source>
        <dbReference type="Proteomes" id="UP001163324"/>
    </source>
</evidence>